<protein>
    <submittedName>
        <fullName evidence="5">Beta/gamma crystallin 'Greek key' domain-containing protein</fullName>
    </submittedName>
</protein>
<keyword evidence="4" id="KW-1185">Reference proteome</keyword>
<dbReference type="Pfam" id="PF03995">
    <property type="entry name" value="Inhibitor_I36"/>
    <property type="match status" value="1"/>
</dbReference>
<feature type="domain" description="Beta/gamma crystallin 'Greek key'" evidence="3">
    <location>
        <begin position="36"/>
        <end position="124"/>
    </location>
</feature>
<dbReference type="WBParaSite" id="ACRNAN_scaffold3108.g15371.t1">
    <property type="protein sequence ID" value="ACRNAN_scaffold3108.g15371.t1"/>
    <property type="gene ID" value="ACRNAN_scaffold3108.g15371"/>
</dbReference>
<keyword evidence="2" id="KW-0677">Repeat</keyword>
<dbReference type="InterPro" id="IPR011024">
    <property type="entry name" value="G_crystallin-like"/>
</dbReference>
<dbReference type="InterPro" id="IPR001064">
    <property type="entry name" value="Beta/gamma_crystallin"/>
</dbReference>
<organism evidence="4 5">
    <name type="scientific">Acrobeloides nanus</name>
    <dbReference type="NCBI Taxonomy" id="290746"/>
    <lineage>
        <taxon>Eukaryota</taxon>
        <taxon>Metazoa</taxon>
        <taxon>Ecdysozoa</taxon>
        <taxon>Nematoda</taxon>
        <taxon>Chromadorea</taxon>
        <taxon>Rhabditida</taxon>
        <taxon>Tylenchina</taxon>
        <taxon>Cephalobomorpha</taxon>
        <taxon>Cephaloboidea</taxon>
        <taxon>Cephalobidae</taxon>
        <taxon>Acrobeloides</taxon>
    </lineage>
</organism>
<evidence type="ECO:0000313" key="4">
    <source>
        <dbReference type="Proteomes" id="UP000887540"/>
    </source>
</evidence>
<proteinExistence type="inferred from homology"/>
<dbReference type="SUPFAM" id="SSF49695">
    <property type="entry name" value="gamma-Crystallin-like"/>
    <property type="match status" value="1"/>
</dbReference>
<evidence type="ECO:0000259" key="3">
    <source>
        <dbReference type="SMART" id="SM00247"/>
    </source>
</evidence>
<dbReference type="AlphaFoldDB" id="A0A914DMR7"/>
<dbReference type="SMART" id="SM00247">
    <property type="entry name" value="XTALbg"/>
    <property type="match status" value="1"/>
</dbReference>
<evidence type="ECO:0000256" key="1">
    <source>
        <dbReference type="ARBA" id="ARBA00009646"/>
    </source>
</evidence>
<comment type="similarity">
    <text evidence="1">Belongs to the beta/gamma-crystallin family.</text>
</comment>
<name>A0A914DMR7_9BILA</name>
<accession>A0A914DMR7</accession>
<evidence type="ECO:0000256" key="2">
    <source>
        <dbReference type="ARBA" id="ARBA00022737"/>
    </source>
</evidence>
<dbReference type="Gene3D" id="2.60.20.10">
    <property type="entry name" value="Crystallins"/>
    <property type="match status" value="1"/>
</dbReference>
<dbReference type="Proteomes" id="UP000887540">
    <property type="component" value="Unplaced"/>
</dbReference>
<evidence type="ECO:0000313" key="5">
    <source>
        <dbReference type="WBParaSite" id="ACRNAN_scaffold3108.g15371.t1"/>
    </source>
</evidence>
<reference evidence="5" key="1">
    <citation type="submission" date="2022-11" db="UniProtKB">
        <authorList>
            <consortium name="WormBaseParasite"/>
        </authorList>
    </citation>
    <scope>IDENTIFICATION</scope>
</reference>
<sequence length="124" mass="13979">MDNNIGKLRNEMNNNIGNLRNEMNSQLGNYVQKPKQARLYEHPDRKGNFWVLSISNECNSDVWAHHQMNDRASSIDVQGNCVILYDHANCGGHSARFDAHCSNGCCGDFRKCGINDVVSSYRAC</sequence>